<feature type="region of interest" description="Disordered" evidence="1">
    <location>
        <begin position="692"/>
        <end position="717"/>
    </location>
</feature>
<sequence>MRKSCHSTSQLSFPNYNSYDIQHMQLNWPLDYQAKRTLHYLLQDSMPPIPIGASAHHTYLQLVARTVIQHVVYAARSMAALIGDASAETPEQAISGGGPLAQQQVDVVQTRQNVTLWEQRDLIQHLFCHCNNAVYLIRLGASSDASSATATTQHVTYTYTSSTEVYETKGCCSLGTAPTRPSPIPPLQQWSISHVPTFTEVHETTIHCRLGTAAPHASLVPPLQQCSMPNLLTLHSQKCTRRDNETLLSGYSSPSSKANSAMQQCSITREGIVWRGRTKEQNLLLPRMGGHTPIPPTLPDQMVMSCRRLLSVTSSFVLITLLVYVPSVCRPHILFVLIQVKGRSYDREMLTVWCNHAMSTRPRYSLHRICISHVGNLGDVGSWDFLSVVLFPTTAFLYLFRYNLVYPHPTFRLQEKQQCPSAMPLAGGFSRGSPYPPPFSFLCCSILTSITLIGSQELAFKNHPNPFTQSTFKMVSLLRVGWTPTSKVMKRGKDKVDTNSHPYCLIAPTRTAADELMLTFGGLLAQELVVVVGEGVVAELLEEVGQQRATQLHFIVGVSLHVGRLREDGSDQEYHLPHLRQSAPQSNLGSVSPTEIGKRASAEDLTTSTAAMLRTQAALHSPCRLVGAGWLTFLNWLPLHRDRGPYIRLRFNVPADRRAGEVRDHRRLLLAGEVAVVLMTFWTSAGMKCQGKRENPEKTRWQTASSGTIPTYDNPDFSQPETCTTKMDAKKLKITNNYWKRSFNVMASNGLRLSTHITKCGLSTCSHITKLPARTQTAGSDVTGTGNLTRTPIGRLDMSAS</sequence>
<gene>
    <name evidence="2" type="ORF">PR048_000265</name>
</gene>
<organism evidence="2 3">
    <name type="scientific">Dryococelus australis</name>
    <dbReference type="NCBI Taxonomy" id="614101"/>
    <lineage>
        <taxon>Eukaryota</taxon>
        <taxon>Metazoa</taxon>
        <taxon>Ecdysozoa</taxon>
        <taxon>Arthropoda</taxon>
        <taxon>Hexapoda</taxon>
        <taxon>Insecta</taxon>
        <taxon>Pterygota</taxon>
        <taxon>Neoptera</taxon>
        <taxon>Polyneoptera</taxon>
        <taxon>Phasmatodea</taxon>
        <taxon>Verophasmatodea</taxon>
        <taxon>Anareolatae</taxon>
        <taxon>Phasmatidae</taxon>
        <taxon>Eurycanthinae</taxon>
        <taxon>Dryococelus</taxon>
    </lineage>
</organism>
<accession>A0ABQ9IE46</accession>
<evidence type="ECO:0000313" key="3">
    <source>
        <dbReference type="Proteomes" id="UP001159363"/>
    </source>
</evidence>
<feature type="compositionally biased region" description="Polar residues" evidence="1">
    <location>
        <begin position="776"/>
        <end position="790"/>
    </location>
</feature>
<keyword evidence="3" id="KW-1185">Reference proteome</keyword>
<dbReference type="Proteomes" id="UP001159363">
    <property type="component" value="Chromosome 1"/>
</dbReference>
<comment type="caution">
    <text evidence="2">The sequence shown here is derived from an EMBL/GenBank/DDBJ whole genome shotgun (WGS) entry which is preliminary data.</text>
</comment>
<dbReference type="EMBL" id="JARBHB010000001">
    <property type="protein sequence ID" value="KAJ8894957.1"/>
    <property type="molecule type" value="Genomic_DNA"/>
</dbReference>
<evidence type="ECO:0000313" key="2">
    <source>
        <dbReference type="EMBL" id="KAJ8894957.1"/>
    </source>
</evidence>
<feature type="compositionally biased region" description="Polar residues" evidence="1">
    <location>
        <begin position="701"/>
        <end position="717"/>
    </location>
</feature>
<proteinExistence type="predicted"/>
<feature type="region of interest" description="Disordered" evidence="1">
    <location>
        <begin position="776"/>
        <end position="801"/>
    </location>
</feature>
<reference evidence="2 3" key="1">
    <citation type="submission" date="2023-02" db="EMBL/GenBank/DDBJ databases">
        <title>LHISI_Scaffold_Assembly.</title>
        <authorList>
            <person name="Stuart O.P."/>
            <person name="Cleave R."/>
            <person name="Magrath M.J.L."/>
            <person name="Mikheyev A.S."/>
        </authorList>
    </citation>
    <scope>NUCLEOTIDE SEQUENCE [LARGE SCALE GENOMIC DNA]</scope>
    <source>
        <strain evidence="2">Daus_M_001</strain>
        <tissue evidence="2">Leg muscle</tissue>
    </source>
</reference>
<evidence type="ECO:0000256" key="1">
    <source>
        <dbReference type="SAM" id="MobiDB-lite"/>
    </source>
</evidence>
<protein>
    <submittedName>
        <fullName evidence="2">Uncharacterized protein</fullName>
    </submittedName>
</protein>
<name>A0ABQ9IE46_9NEOP</name>